<organism evidence="2 3">
    <name type="scientific">Poecilia formosa</name>
    <name type="common">Amazon molly</name>
    <name type="synonym">Limia formosa</name>
    <dbReference type="NCBI Taxonomy" id="48698"/>
    <lineage>
        <taxon>Eukaryota</taxon>
        <taxon>Metazoa</taxon>
        <taxon>Chordata</taxon>
        <taxon>Craniata</taxon>
        <taxon>Vertebrata</taxon>
        <taxon>Euteleostomi</taxon>
        <taxon>Actinopterygii</taxon>
        <taxon>Neopterygii</taxon>
        <taxon>Teleostei</taxon>
        <taxon>Neoteleostei</taxon>
        <taxon>Acanthomorphata</taxon>
        <taxon>Ovalentaria</taxon>
        <taxon>Atherinomorphae</taxon>
        <taxon>Cyprinodontiformes</taxon>
        <taxon>Poeciliidae</taxon>
        <taxon>Poeciliinae</taxon>
        <taxon>Poecilia</taxon>
    </lineage>
</organism>
<dbReference type="eggNOG" id="ENOG502S5QR">
    <property type="taxonomic scope" value="Eukaryota"/>
</dbReference>
<dbReference type="Proteomes" id="UP000028760">
    <property type="component" value="Unassembled WGS sequence"/>
</dbReference>
<feature type="signal peptide" evidence="1">
    <location>
        <begin position="1"/>
        <end position="23"/>
    </location>
</feature>
<evidence type="ECO:0000313" key="3">
    <source>
        <dbReference type="Proteomes" id="UP000028760"/>
    </source>
</evidence>
<feature type="chain" id="PRO_5001833336" evidence="1">
    <location>
        <begin position="24"/>
        <end position="217"/>
    </location>
</feature>
<dbReference type="AlphaFoldDB" id="A0A087XQD9"/>
<proteinExistence type="predicted"/>
<dbReference type="GeneTree" id="ENSGT00390000015918"/>
<name>A0A087XQD9_POEFO</name>
<evidence type="ECO:0000256" key="1">
    <source>
        <dbReference type="SAM" id="SignalP"/>
    </source>
</evidence>
<reference evidence="2" key="3">
    <citation type="submission" date="2025-09" db="UniProtKB">
        <authorList>
            <consortium name="Ensembl"/>
        </authorList>
    </citation>
    <scope>IDENTIFICATION</scope>
</reference>
<keyword evidence="1" id="KW-0732">Signal</keyword>
<dbReference type="STRING" id="48698.ENSPFOP00000007992"/>
<accession>A0A087XQD9</accession>
<reference evidence="2" key="2">
    <citation type="submission" date="2025-08" db="UniProtKB">
        <authorList>
            <consortium name="Ensembl"/>
        </authorList>
    </citation>
    <scope>IDENTIFICATION</scope>
</reference>
<reference evidence="3" key="1">
    <citation type="submission" date="2013-10" db="EMBL/GenBank/DDBJ databases">
        <authorList>
            <person name="Schartl M."/>
            <person name="Warren W."/>
        </authorList>
    </citation>
    <scope>NUCLEOTIDE SEQUENCE [LARGE SCALE GENOMIC DNA]</scope>
    <source>
        <strain evidence="3">female</strain>
    </source>
</reference>
<sequence length="217" mass="24036">MHLRLQAIFLLLFLLQAWNPTSAQTAAPEQPDSRGILERLADRAGPPYIISSRCELWFTGNSPPEKTVTSWICTSSNHISEMNTKLVLALVFALQVSMSLSQVPAPSQELVDKYESLKATFYRRLVNAYGKLQGTVGQTEQAQTTREFIESLRDKPELQAVAKVASGLGAEAAPVVDRARASLLGLYEQYLRPHVGNGLSEAIDQIKVYLDQYMPAE</sequence>
<evidence type="ECO:0000313" key="2">
    <source>
        <dbReference type="Ensembl" id="ENSPFOP00000007992.2"/>
    </source>
</evidence>
<dbReference type="Ensembl" id="ENSPFOT00000008004.2">
    <property type="protein sequence ID" value="ENSPFOP00000007992.2"/>
    <property type="gene ID" value="ENSPFOG00000008046.2"/>
</dbReference>
<keyword evidence="3" id="KW-1185">Reference proteome</keyword>
<dbReference type="EMBL" id="AYCK01006905">
    <property type="status" value="NOT_ANNOTATED_CDS"/>
    <property type="molecule type" value="Genomic_DNA"/>
</dbReference>
<protein>
    <submittedName>
        <fullName evidence="2">Apolipoprotein A-II</fullName>
    </submittedName>
</protein>